<dbReference type="Proteomes" id="UP000228777">
    <property type="component" value="Unassembled WGS sequence"/>
</dbReference>
<reference evidence="2" key="1">
    <citation type="submission" date="2017-09" db="EMBL/GenBank/DDBJ databases">
        <title>Depth-based differentiation of microbial function through sediment-hosted aquifers and enrichment of novel symbionts in the deep terrestrial subsurface.</title>
        <authorList>
            <person name="Probst A.J."/>
            <person name="Ladd B."/>
            <person name="Jarett J.K."/>
            <person name="Geller-Mcgrath D.E."/>
            <person name="Sieber C.M.K."/>
            <person name="Emerson J.B."/>
            <person name="Anantharaman K."/>
            <person name="Thomas B.C."/>
            <person name="Malmstrom R."/>
            <person name="Stieglmeier M."/>
            <person name="Klingl A."/>
            <person name="Woyke T."/>
            <person name="Ryan C.M."/>
            <person name="Banfield J.F."/>
        </authorList>
    </citation>
    <scope>NUCLEOTIDE SEQUENCE [LARGE SCALE GENOMIC DNA]</scope>
</reference>
<dbReference type="EMBL" id="PEWP01000010">
    <property type="protein sequence ID" value="PIU47203.1"/>
    <property type="molecule type" value="Genomic_DNA"/>
</dbReference>
<protein>
    <submittedName>
        <fullName evidence="1">Uncharacterized protein</fullName>
    </submittedName>
</protein>
<name>A0A2M6Z473_9BACT</name>
<evidence type="ECO:0000313" key="2">
    <source>
        <dbReference type="Proteomes" id="UP000228777"/>
    </source>
</evidence>
<gene>
    <name evidence="1" type="ORF">COS93_00450</name>
</gene>
<accession>A0A2M6Z473</accession>
<sequence length="101" mass="11807">MPCFYYSKIKLKIEAARRRRGDPQVAASSRLKGAELDRDERSELNFPVAEAPKRRGKFRAIFKNWLRSLAEIEFRHSVFWGLSPKKVPEKIILSATHLHKE</sequence>
<evidence type="ECO:0000313" key="1">
    <source>
        <dbReference type="EMBL" id="PIU47203.1"/>
    </source>
</evidence>
<proteinExistence type="predicted"/>
<dbReference type="AlphaFoldDB" id="A0A2M6Z473"/>
<organism evidence="1 2">
    <name type="scientific">bacterium (Candidatus Gribaldobacteria) CG07_land_8_20_14_0_80_33_18</name>
    <dbReference type="NCBI Taxonomy" id="2014272"/>
    <lineage>
        <taxon>Bacteria</taxon>
        <taxon>Candidatus Gribaldobacteria</taxon>
    </lineage>
</organism>
<comment type="caution">
    <text evidence="1">The sequence shown here is derived from an EMBL/GenBank/DDBJ whole genome shotgun (WGS) entry which is preliminary data.</text>
</comment>